<evidence type="ECO:0000313" key="2">
    <source>
        <dbReference type="Proteomes" id="UP000297454"/>
    </source>
</evidence>
<gene>
    <name evidence="1" type="ORF">EQF91_07620</name>
</gene>
<sequence>MESVSFASVMTLWQATSTTHVKSEHPDHFFADTYYGTASVRGADRVKENHVIYCYNWTKITYDVQGDKYSTTANSYGKDNTNQVVREITVKDKWNYGPKTGVYYDYSESTLGSYFSFRSALSDDKNEIIRSGQLIDNKSIIENVEILNEGKDILKNK</sequence>
<dbReference type="RefSeq" id="WP_134744543.1">
    <property type="nucleotide sequence ID" value="NZ_CP119762.1"/>
</dbReference>
<dbReference type="AlphaFoldDB" id="A0A4R9BZS1"/>
<evidence type="ECO:0000313" key="1">
    <source>
        <dbReference type="EMBL" id="TFF64556.1"/>
    </source>
</evidence>
<name>A0A4R9BZS1_9FIRM</name>
<protein>
    <submittedName>
        <fullName evidence="1">Uncharacterized protein</fullName>
    </submittedName>
</protein>
<reference evidence="1 2" key="1">
    <citation type="submission" date="2019-01" db="EMBL/GenBank/DDBJ databases">
        <title>Draft Genome Sequences of Helcococcus ovis Strains Isolated from the Uterus and Vagina of Dairy Cows with Metritis.</title>
        <authorList>
            <person name="Cunha F."/>
            <person name="Jeon S.J."/>
            <person name="Kutzer P."/>
            <person name="Galvao K.N."/>
        </authorList>
    </citation>
    <scope>NUCLEOTIDE SEQUENCE [LARGE SCALE GENOMIC DNA]</scope>
    <source>
        <strain evidence="1 2">KG-37</strain>
    </source>
</reference>
<accession>A0A4R9BZS1</accession>
<keyword evidence="2" id="KW-1185">Reference proteome</keyword>
<organism evidence="1 2">
    <name type="scientific">Helcococcus ovis</name>
    <dbReference type="NCBI Taxonomy" id="72026"/>
    <lineage>
        <taxon>Bacteria</taxon>
        <taxon>Bacillati</taxon>
        <taxon>Bacillota</taxon>
        <taxon>Tissierellia</taxon>
        <taxon>Tissierellales</taxon>
        <taxon>Peptoniphilaceae</taxon>
        <taxon>Helcococcus</taxon>
    </lineage>
</organism>
<comment type="caution">
    <text evidence="1">The sequence shown here is derived from an EMBL/GenBank/DDBJ whole genome shotgun (WGS) entry which is preliminary data.</text>
</comment>
<dbReference type="Proteomes" id="UP000297454">
    <property type="component" value="Unassembled WGS sequence"/>
</dbReference>
<proteinExistence type="predicted"/>
<dbReference type="EMBL" id="SCFR01000034">
    <property type="protein sequence ID" value="TFF64556.1"/>
    <property type="molecule type" value="Genomic_DNA"/>
</dbReference>